<comment type="catalytic activity">
    <reaction evidence="12">
        <text>pyranose + acceptor = pyranos-3-ulose + reduced acceptor.</text>
        <dbReference type="EC" id="1.1.99.29"/>
    </reaction>
</comment>
<evidence type="ECO:0000256" key="17">
    <source>
        <dbReference type="SAM" id="SignalP"/>
    </source>
</evidence>
<evidence type="ECO:0000256" key="15">
    <source>
        <dbReference type="PIRSR" id="PIRSR000137-1"/>
    </source>
</evidence>
<dbReference type="Gene3D" id="3.50.50.60">
    <property type="entry name" value="FAD/NAD(P)-binding domain"/>
    <property type="match status" value="1"/>
</dbReference>
<feature type="binding site" evidence="16">
    <location>
        <position position="117"/>
    </location>
    <ligand>
        <name>FAD</name>
        <dbReference type="ChEBI" id="CHEBI:57692"/>
    </ligand>
</feature>
<keyword evidence="7" id="KW-0285">Flavoprotein</keyword>
<evidence type="ECO:0000256" key="3">
    <source>
        <dbReference type="ARBA" id="ARBA00010790"/>
    </source>
</evidence>
<feature type="binding site" evidence="16">
    <location>
        <position position="264"/>
    </location>
    <ligand>
        <name>FAD</name>
        <dbReference type="ChEBI" id="CHEBI:57692"/>
    </ligand>
</feature>
<evidence type="ECO:0000256" key="4">
    <source>
        <dbReference type="ARBA" id="ARBA00011245"/>
    </source>
</evidence>
<evidence type="ECO:0000259" key="18">
    <source>
        <dbReference type="PROSITE" id="PS00624"/>
    </source>
</evidence>
<evidence type="ECO:0000256" key="7">
    <source>
        <dbReference type="ARBA" id="ARBA00022630"/>
    </source>
</evidence>
<dbReference type="AlphaFoldDB" id="A0A409W913"/>
<comment type="catalytic activity">
    <reaction evidence="11">
        <text>pyranose + acceptor = pyranos-2,3-diulose + reduced acceptor.</text>
        <dbReference type="EC" id="1.1.99.29"/>
    </reaction>
</comment>
<dbReference type="PANTHER" id="PTHR11552:SF147">
    <property type="entry name" value="CHOLINE DEHYDROGENASE, MITOCHONDRIAL"/>
    <property type="match status" value="1"/>
</dbReference>
<dbReference type="EMBL" id="NHYE01005298">
    <property type="protein sequence ID" value="PPQ74980.1"/>
    <property type="molecule type" value="Genomic_DNA"/>
</dbReference>
<dbReference type="PANTHER" id="PTHR11552">
    <property type="entry name" value="GLUCOSE-METHANOL-CHOLINE GMC OXIDOREDUCTASE"/>
    <property type="match status" value="1"/>
</dbReference>
<dbReference type="SUPFAM" id="SSF54373">
    <property type="entry name" value="FAD-linked reductases, C-terminal domain"/>
    <property type="match status" value="1"/>
</dbReference>
<evidence type="ECO:0000256" key="2">
    <source>
        <dbReference type="ARBA" id="ARBA00004613"/>
    </source>
</evidence>
<evidence type="ECO:0000256" key="1">
    <source>
        <dbReference type="ARBA" id="ARBA00001974"/>
    </source>
</evidence>
<evidence type="ECO:0000256" key="9">
    <source>
        <dbReference type="ARBA" id="ARBA00024699"/>
    </source>
</evidence>
<feature type="active site" description="Proton donor" evidence="15">
    <location>
        <position position="529"/>
    </location>
</feature>
<dbReference type="PROSITE" id="PS00624">
    <property type="entry name" value="GMC_OXRED_2"/>
    <property type="match status" value="1"/>
</dbReference>
<sequence length="594" mass="63336">MSSLLLPVLITLIATACCNGALRQSFSDLPRDSAFDFVVIGGGTAGSVVASRLSENPGFNILLIEAGPSNEGVIQSEIPFLLLDIPSEFDWNFTTVPQAAAAGRVIDYPRGHILGGTSSINAMYYTRGSSSDYDRFAKFTGDSGWSWNNIFKYILKTEKWVPPADNHNTAGQFNPVFHNLKGTGMTSVSLPGFPQGIDRRVVQTTSELADEFPFNLDMNSGNPLGLGWLQSTIGGGARSSSAIGYLTPSILSRKNLEVVLNTQVTRVLEVPSNGKSKSFRQVELSIGSKLVTVTARKEVILSAGTVNTPHVLLNSGIGDAAELRNIGIHAVLNLPSVGKNMSDHPMVTADYNVNSNDTFDDIRTNATLEAELITAWEASHTGPLVTIGTDHVSYSRIPENASIFSQFEDPASGKNSPHLEISIANGGVFVPGASGNQVSALLILVTPVSRGSITLKSNNPLDPPLIDPAFLSSEFDTFALKELIAASKRFFAAPVWKDYIVAPAGAFANTTTDEETTRFIVETVTPAFHPVGTASMSPKNANFGVVDPDLKLKGAAGLRVVDASVMPFVPAAHPQAAVYAIAERASDLIKADWE</sequence>
<feature type="active site" description="Proton acceptor" evidence="15">
    <location>
        <position position="573"/>
    </location>
</feature>
<comment type="function">
    <text evidence="9">Catalyzes the single-oxidation or sequential double oxidation reaction of carbohydrates primarily at carbon-2 and/or carbon-3 with the concomitant reduction of the flavin. The enzyme exhibits a broad sugar substrate specificity, oxidizing different aldopyranoses to the corresponding C-1, C-2, C-3 or C-1,2, C-2,3 and C-3,4 (di)dehydro sugars with substrate-specific regioselectivity. Accepts only a narrow range of electron acceptors such as substituted benzoquinones and complexed metal ions and reacts extremely slowly with O(2) as acceptor. May play a role in the natural recycling of plant matter by oxidizing all major monosaccharides in lignocellulose and by reducing quinone compounds or reactive radical species generated during lignin depolymerization.</text>
</comment>
<dbReference type="InterPro" id="IPR007867">
    <property type="entry name" value="GMC_OxRtase_C"/>
</dbReference>
<dbReference type="InParanoid" id="A0A409W913"/>
<evidence type="ECO:0000256" key="8">
    <source>
        <dbReference type="ARBA" id="ARBA00022827"/>
    </source>
</evidence>
<dbReference type="SUPFAM" id="SSF51905">
    <property type="entry name" value="FAD/NAD(P)-binding domain"/>
    <property type="match status" value="1"/>
</dbReference>
<keyword evidence="6" id="KW-0964">Secreted</keyword>
<comment type="catalytic activity">
    <reaction evidence="10">
        <text>pyranose + acceptor = pyranos-2-ulose + reduced acceptor.</text>
        <dbReference type="EC" id="1.1.99.29"/>
    </reaction>
</comment>
<evidence type="ECO:0000313" key="19">
    <source>
        <dbReference type="EMBL" id="PPQ74980.1"/>
    </source>
</evidence>
<comment type="catalytic activity">
    <reaction evidence="14">
        <text>a pyranoside + acceptor = a pyranosid-3,4-diulose + reduced acceptor.</text>
        <dbReference type="EC" id="1.1.99.29"/>
    </reaction>
</comment>
<evidence type="ECO:0000256" key="10">
    <source>
        <dbReference type="ARBA" id="ARBA00033986"/>
    </source>
</evidence>
<dbReference type="EC" id="1.1.99.29" evidence="5"/>
<evidence type="ECO:0000256" key="12">
    <source>
        <dbReference type="ARBA" id="ARBA00034029"/>
    </source>
</evidence>
<evidence type="ECO:0000256" key="13">
    <source>
        <dbReference type="ARBA" id="ARBA00034050"/>
    </source>
</evidence>
<dbReference type="Proteomes" id="UP000284706">
    <property type="component" value="Unassembled WGS sequence"/>
</dbReference>
<accession>A0A409W913</accession>
<keyword evidence="17" id="KW-0732">Signal</keyword>
<dbReference type="InterPro" id="IPR036188">
    <property type="entry name" value="FAD/NAD-bd_sf"/>
</dbReference>
<dbReference type="Pfam" id="PF05199">
    <property type="entry name" value="GMC_oxred_C"/>
    <property type="match status" value="1"/>
</dbReference>
<dbReference type="OrthoDB" id="269227at2759"/>
<evidence type="ECO:0000256" key="14">
    <source>
        <dbReference type="ARBA" id="ARBA00034059"/>
    </source>
</evidence>
<comment type="similarity">
    <text evidence="3">Belongs to the GMC oxidoreductase family.</text>
</comment>
<dbReference type="Pfam" id="PF00732">
    <property type="entry name" value="GMC_oxred_N"/>
    <property type="match status" value="1"/>
</dbReference>
<feature type="binding site" evidence="16">
    <location>
        <begin position="574"/>
        <end position="575"/>
    </location>
    <ligand>
        <name>FAD</name>
        <dbReference type="ChEBI" id="CHEBI:57692"/>
    </ligand>
</feature>
<reference evidence="19 20" key="1">
    <citation type="journal article" date="2018" name="Evol. Lett.">
        <title>Horizontal gene cluster transfer increased hallucinogenic mushroom diversity.</title>
        <authorList>
            <person name="Reynolds H.T."/>
            <person name="Vijayakumar V."/>
            <person name="Gluck-Thaler E."/>
            <person name="Korotkin H.B."/>
            <person name="Matheny P.B."/>
            <person name="Slot J.C."/>
        </authorList>
    </citation>
    <scope>NUCLEOTIDE SEQUENCE [LARGE SCALE GENOMIC DNA]</scope>
    <source>
        <strain evidence="19 20">SRW20</strain>
    </source>
</reference>
<feature type="signal peptide" evidence="17">
    <location>
        <begin position="1"/>
        <end position="20"/>
    </location>
</feature>
<comment type="subcellular location">
    <subcellularLocation>
        <location evidence="2">Secreted</location>
    </subcellularLocation>
</comment>
<dbReference type="GO" id="GO:0005576">
    <property type="term" value="C:extracellular region"/>
    <property type="evidence" value="ECO:0007669"/>
    <property type="project" value="UniProtKB-SubCell"/>
</dbReference>
<dbReference type="STRING" id="231916.A0A409W913"/>
<feature type="domain" description="Glucose-methanol-choline oxidoreductase N-terminal" evidence="18">
    <location>
        <begin position="304"/>
        <end position="318"/>
    </location>
</feature>
<evidence type="ECO:0000256" key="6">
    <source>
        <dbReference type="ARBA" id="ARBA00022525"/>
    </source>
</evidence>
<protein>
    <recommendedName>
        <fullName evidence="5">pyranose dehydrogenase (acceptor)</fullName>
        <ecNumber evidence="5">1.1.99.29</ecNumber>
    </recommendedName>
</protein>
<proteinExistence type="inferred from homology"/>
<organism evidence="19 20">
    <name type="scientific">Gymnopilus dilepis</name>
    <dbReference type="NCBI Taxonomy" id="231916"/>
    <lineage>
        <taxon>Eukaryota</taxon>
        <taxon>Fungi</taxon>
        <taxon>Dikarya</taxon>
        <taxon>Basidiomycota</taxon>
        <taxon>Agaricomycotina</taxon>
        <taxon>Agaricomycetes</taxon>
        <taxon>Agaricomycetidae</taxon>
        <taxon>Agaricales</taxon>
        <taxon>Agaricineae</taxon>
        <taxon>Hymenogastraceae</taxon>
        <taxon>Gymnopilus</taxon>
    </lineage>
</organism>
<dbReference type="InterPro" id="IPR012132">
    <property type="entry name" value="GMC_OxRdtase"/>
</dbReference>
<comment type="subunit">
    <text evidence="4">Monomer.</text>
</comment>
<evidence type="ECO:0000256" key="16">
    <source>
        <dbReference type="PIRSR" id="PIRSR000137-2"/>
    </source>
</evidence>
<feature type="chain" id="PRO_5019424466" description="pyranose dehydrogenase (acceptor)" evidence="17">
    <location>
        <begin position="21"/>
        <end position="594"/>
    </location>
</feature>
<evidence type="ECO:0000256" key="5">
    <source>
        <dbReference type="ARBA" id="ARBA00013177"/>
    </source>
</evidence>
<keyword evidence="8 16" id="KW-0274">FAD</keyword>
<dbReference type="Gene3D" id="3.30.560.10">
    <property type="entry name" value="Glucose Oxidase, domain 3"/>
    <property type="match status" value="1"/>
</dbReference>
<keyword evidence="20" id="KW-1185">Reference proteome</keyword>
<comment type="caution">
    <text evidence="19">The sequence shown here is derived from an EMBL/GenBank/DDBJ whole genome shotgun (WGS) entry which is preliminary data.</text>
</comment>
<dbReference type="GO" id="GO:0033718">
    <property type="term" value="F:pyranose dehydrogenase (acceptor) activity"/>
    <property type="evidence" value="ECO:0007669"/>
    <property type="project" value="UniProtKB-EC"/>
</dbReference>
<dbReference type="InterPro" id="IPR000172">
    <property type="entry name" value="GMC_OxRdtase_N"/>
</dbReference>
<dbReference type="PIRSF" id="PIRSF000137">
    <property type="entry name" value="Alcohol_oxidase"/>
    <property type="match status" value="1"/>
</dbReference>
<evidence type="ECO:0000256" key="11">
    <source>
        <dbReference type="ARBA" id="ARBA00034010"/>
    </source>
</evidence>
<comment type="catalytic activity">
    <reaction evidence="13">
        <text>a pyranoside + acceptor = a pyranosid-3-ulose + reduced acceptor.</text>
        <dbReference type="EC" id="1.1.99.29"/>
    </reaction>
</comment>
<name>A0A409W913_9AGAR</name>
<dbReference type="GO" id="GO:0050660">
    <property type="term" value="F:flavin adenine dinucleotide binding"/>
    <property type="evidence" value="ECO:0007669"/>
    <property type="project" value="InterPro"/>
</dbReference>
<gene>
    <name evidence="19" type="ORF">CVT26_011691</name>
</gene>
<comment type="cofactor">
    <cofactor evidence="1 16">
        <name>FAD</name>
        <dbReference type="ChEBI" id="CHEBI:57692"/>
    </cofactor>
</comment>
<evidence type="ECO:0000313" key="20">
    <source>
        <dbReference type="Proteomes" id="UP000284706"/>
    </source>
</evidence>